<reference evidence="2" key="1">
    <citation type="submission" date="2008-12" db="EMBL/GenBank/DDBJ databases">
        <title>Annotation of Streptomyces ghanaensis ATCC 14672.</title>
        <authorList>
            <consortium name="The Broad Institute Genome Sequencing Platform"/>
            <consortium name="Broad Institute Microbial Sequencing Center"/>
            <person name="Fischbach M."/>
            <person name="Ward D."/>
            <person name="Young S."/>
            <person name="Kodira C.D."/>
            <person name="Zeng Q."/>
            <person name="Koehrsen M."/>
            <person name="Godfrey P."/>
            <person name="Alvarado L."/>
            <person name="Berlin A.M."/>
            <person name="Borenstein D."/>
            <person name="Chen Z."/>
            <person name="Engels R."/>
            <person name="Freedman E."/>
            <person name="Gellesch M."/>
            <person name="Goldberg J."/>
            <person name="Griggs A."/>
            <person name="Gujja S."/>
            <person name="Heiman D.I."/>
            <person name="Hepburn T.A."/>
            <person name="Howarth C."/>
            <person name="Jen D."/>
            <person name="Larson L."/>
            <person name="Lewis B."/>
            <person name="Mehta T."/>
            <person name="Park D."/>
            <person name="Pearson M."/>
            <person name="Roberts A."/>
            <person name="Saif S."/>
            <person name="Shea T.D."/>
            <person name="Shenoy N."/>
            <person name="Sisk P."/>
            <person name="Stolte C."/>
            <person name="Sykes S.N."/>
            <person name="Walk T."/>
            <person name="White J."/>
            <person name="Yandava C."/>
            <person name="Straight P."/>
            <person name="Clardy J."/>
            <person name="Hung D."/>
            <person name="Kolter R."/>
            <person name="Mekalanos J."/>
            <person name="Walker S."/>
            <person name="Walsh C.T."/>
            <person name="Wieland B.L.C."/>
            <person name="Ilzarbe M."/>
            <person name="Galagan J."/>
            <person name="Nusbaum C."/>
            <person name="Birren B."/>
        </authorList>
    </citation>
    <scope>NUCLEOTIDE SEQUENCE [LARGE SCALE GENOMIC DNA]</scope>
    <source>
        <strain evidence="2">ATCC 14672 / DSM 40746 / JCM 4963 / KCTC 9882 / NRRL B-12104 / FH 1290</strain>
    </source>
</reference>
<evidence type="ECO:0000313" key="2">
    <source>
        <dbReference type="Proteomes" id="UP000003824"/>
    </source>
</evidence>
<sequence>MPCSGPCSSTPPWTAACHRHRRGGRAHTATPHYPGPMSERRVRRLLTEGATAGETVTYRWSVRHRHSTEGPCAEVLVLTRGTTTTHLVFRGGEGRLVPDGFLHSGAVALGEHAALNLHEPGVVRAFVDEALRRGLLEGPAELDGWELFPAVADRRATDG</sequence>
<dbReference type="Proteomes" id="UP000003824">
    <property type="component" value="Unassembled WGS sequence"/>
</dbReference>
<organism evidence="1 2">
    <name type="scientific">Streptomyces viridosporus (strain ATCC 14672 / DSM 40746 / JCM 4963 / KCTC 9882 / NRRL B-12104 / FH 1290)</name>
    <name type="common">Streptomyces ghanaensis</name>
    <dbReference type="NCBI Taxonomy" id="566461"/>
    <lineage>
        <taxon>Bacteria</taxon>
        <taxon>Bacillati</taxon>
        <taxon>Actinomycetota</taxon>
        <taxon>Actinomycetes</taxon>
        <taxon>Kitasatosporales</taxon>
        <taxon>Streptomycetaceae</taxon>
        <taxon>Streptomyces</taxon>
    </lineage>
</organism>
<proteinExistence type="predicted"/>
<gene>
    <name evidence="1" type="ORF">SSFG_04826</name>
</gene>
<name>D6A3S1_STRV1</name>
<evidence type="ECO:0000313" key="1">
    <source>
        <dbReference type="EMBL" id="EFE69584.2"/>
    </source>
</evidence>
<dbReference type="EMBL" id="DS999641">
    <property type="protein sequence ID" value="EFE69584.2"/>
    <property type="molecule type" value="Genomic_DNA"/>
</dbReference>
<accession>D6A3S1</accession>
<dbReference type="eggNOG" id="ENOG5033FTT">
    <property type="taxonomic scope" value="Bacteria"/>
</dbReference>
<protein>
    <submittedName>
        <fullName evidence="1">Predicted protein</fullName>
    </submittedName>
</protein>
<dbReference type="AlphaFoldDB" id="D6A3S1"/>